<accession>A0A7C8I979</accession>
<keyword evidence="2" id="KW-1185">Reference proteome</keyword>
<proteinExistence type="predicted"/>
<evidence type="ECO:0000313" key="1">
    <source>
        <dbReference type="EMBL" id="KAF2873809.1"/>
    </source>
</evidence>
<protein>
    <submittedName>
        <fullName evidence="1">Uncharacterized protein</fullName>
    </submittedName>
</protein>
<evidence type="ECO:0000313" key="2">
    <source>
        <dbReference type="Proteomes" id="UP000481861"/>
    </source>
</evidence>
<dbReference type="EMBL" id="JAADJZ010000007">
    <property type="protein sequence ID" value="KAF2873809.1"/>
    <property type="molecule type" value="Genomic_DNA"/>
</dbReference>
<comment type="caution">
    <text evidence="1">The sequence shown here is derived from an EMBL/GenBank/DDBJ whole genome shotgun (WGS) entry which is preliminary data.</text>
</comment>
<reference evidence="1 2" key="1">
    <citation type="submission" date="2020-01" db="EMBL/GenBank/DDBJ databases">
        <authorList>
            <consortium name="DOE Joint Genome Institute"/>
            <person name="Haridas S."/>
            <person name="Albert R."/>
            <person name="Binder M."/>
            <person name="Bloem J."/>
            <person name="Labutti K."/>
            <person name="Salamov A."/>
            <person name="Andreopoulos B."/>
            <person name="Baker S.E."/>
            <person name="Barry K."/>
            <person name="Bills G."/>
            <person name="Bluhm B.H."/>
            <person name="Cannon C."/>
            <person name="Castanera R."/>
            <person name="Culley D.E."/>
            <person name="Daum C."/>
            <person name="Ezra D."/>
            <person name="Gonzalez J.B."/>
            <person name="Henrissat B."/>
            <person name="Kuo A."/>
            <person name="Liang C."/>
            <person name="Lipzen A."/>
            <person name="Lutzoni F."/>
            <person name="Magnuson J."/>
            <person name="Mondo S."/>
            <person name="Nolan M."/>
            <person name="Ohm R."/>
            <person name="Pangilinan J."/>
            <person name="Park H.-J.H."/>
            <person name="Ramirez L."/>
            <person name="Alfaro M."/>
            <person name="Sun H."/>
            <person name="Tritt A."/>
            <person name="Yoshinaga Y."/>
            <person name="Zwiers L.-H.L."/>
            <person name="Turgeon B.G."/>
            <person name="Goodwin S.B."/>
            <person name="Spatafora J.W."/>
            <person name="Crous P.W."/>
            <person name="Grigoriev I.V."/>
        </authorList>
    </citation>
    <scope>NUCLEOTIDE SEQUENCE [LARGE SCALE GENOMIC DNA]</scope>
    <source>
        <strain evidence="1 2">CBS 611.86</strain>
    </source>
</reference>
<gene>
    <name evidence="1" type="ORF">BDV95DRAFT_593116</name>
</gene>
<sequence length="177" mass="19243">MANIGTECCCIPPPVTRFPPPEEASCLSLSSGTVRSQWARRALGGGGVDGGGQEVLCGHVGGRGWIAASTDACKGSRNSWRQMFVCHESDRVDGGYETRKIHGFLGNLGDQVAQHIAENRGRFDTLRSGYSSSTSLQMLRFVAWHNKYQHFVNPMFSSYNVLNSDGPLACGEVWVES</sequence>
<dbReference type="AlphaFoldDB" id="A0A7C8I979"/>
<dbReference type="Proteomes" id="UP000481861">
    <property type="component" value="Unassembled WGS sequence"/>
</dbReference>
<organism evidence="1 2">
    <name type="scientific">Massariosphaeria phaeospora</name>
    <dbReference type="NCBI Taxonomy" id="100035"/>
    <lineage>
        <taxon>Eukaryota</taxon>
        <taxon>Fungi</taxon>
        <taxon>Dikarya</taxon>
        <taxon>Ascomycota</taxon>
        <taxon>Pezizomycotina</taxon>
        <taxon>Dothideomycetes</taxon>
        <taxon>Pleosporomycetidae</taxon>
        <taxon>Pleosporales</taxon>
        <taxon>Pleosporales incertae sedis</taxon>
        <taxon>Massariosphaeria</taxon>
    </lineage>
</organism>
<name>A0A7C8I979_9PLEO</name>